<keyword evidence="1" id="KW-0040">ANK repeat</keyword>
<organism evidence="2 3">
    <name type="scientific">Trichogramma brassicae</name>
    <dbReference type="NCBI Taxonomy" id="86971"/>
    <lineage>
        <taxon>Eukaryota</taxon>
        <taxon>Metazoa</taxon>
        <taxon>Ecdysozoa</taxon>
        <taxon>Arthropoda</taxon>
        <taxon>Hexapoda</taxon>
        <taxon>Insecta</taxon>
        <taxon>Pterygota</taxon>
        <taxon>Neoptera</taxon>
        <taxon>Endopterygota</taxon>
        <taxon>Hymenoptera</taxon>
        <taxon>Apocrita</taxon>
        <taxon>Proctotrupomorpha</taxon>
        <taxon>Chalcidoidea</taxon>
        <taxon>Trichogrammatidae</taxon>
        <taxon>Trichogramma</taxon>
    </lineage>
</organism>
<evidence type="ECO:0000256" key="1">
    <source>
        <dbReference type="PROSITE-ProRule" id="PRU00023"/>
    </source>
</evidence>
<keyword evidence="3" id="KW-1185">Reference proteome</keyword>
<dbReference type="PANTHER" id="PTHR24133:SF40">
    <property type="entry name" value="ANKYRIN REPEAT DOMAIN 44"/>
    <property type="match status" value="1"/>
</dbReference>
<dbReference type="SMART" id="SM00248">
    <property type="entry name" value="ANK"/>
    <property type="match status" value="4"/>
</dbReference>
<dbReference type="AlphaFoldDB" id="A0A6H5J6P0"/>
<dbReference type="InterPro" id="IPR036770">
    <property type="entry name" value="Ankyrin_rpt-contain_sf"/>
</dbReference>
<dbReference type="Pfam" id="PF12796">
    <property type="entry name" value="Ank_2"/>
    <property type="match status" value="1"/>
</dbReference>
<proteinExistence type="predicted"/>
<feature type="repeat" description="ANK" evidence="1">
    <location>
        <begin position="237"/>
        <end position="266"/>
    </location>
</feature>
<evidence type="ECO:0000313" key="2">
    <source>
        <dbReference type="EMBL" id="CAB0044227.1"/>
    </source>
</evidence>
<dbReference type="InterPro" id="IPR002110">
    <property type="entry name" value="Ankyrin_rpt"/>
</dbReference>
<accession>A0A6H5J6P0</accession>
<dbReference type="OrthoDB" id="21416at2759"/>
<name>A0A6H5J6P0_9HYME</name>
<evidence type="ECO:0000313" key="3">
    <source>
        <dbReference type="Proteomes" id="UP000479190"/>
    </source>
</evidence>
<dbReference type="SUPFAM" id="SSF48403">
    <property type="entry name" value="Ankyrin repeat"/>
    <property type="match status" value="1"/>
</dbReference>
<dbReference type="Proteomes" id="UP000479190">
    <property type="component" value="Unassembled WGS sequence"/>
</dbReference>
<sequence length="435" mass="48802">MTVNKGAAIVDSTRFSVKEEPTDVAFSENDSEMIDEKHNLENFELPPYPQENSEEFQKNLTKIITSKHTRLDARDVGEGGGGPIGAAAAVVNLQGVKERSETLYMRFFLDRLFYILDRERKIFESRGSLPIHPRTEIYAIPGRIALNSRFIYTQVYRYIIGEASRENDKRFGDGCGDGGAHDFYRRFDLGSFFDEQSGLTQFHEACMHGCLDVVVQFLELGQDPNCLEQIASGIDPPLHLALRELNNGELVQTLLRAGADPNLVSSKHGSTALHVICRRPRFAFDMATILFANRDESSVRVERAGRRAGQRGLDAAAIGLDRGQGRRLGRIAAGQRCQSGVSRPGGRTSLQFLVRTYIDNKESATVETQSRLEEVARSMLIRGADPALANDEGETSLHVVAKEDHELSIEFWYYVLSAENQSRRYNNRSRVDRRP</sequence>
<reference evidence="2 3" key="1">
    <citation type="submission" date="2020-02" db="EMBL/GenBank/DDBJ databases">
        <authorList>
            <person name="Ferguson B K."/>
        </authorList>
    </citation>
    <scope>NUCLEOTIDE SEQUENCE [LARGE SCALE GENOMIC DNA]</scope>
</reference>
<dbReference type="PANTHER" id="PTHR24133">
    <property type="entry name" value="ANKYRIN DOMAIN-CONTAINING"/>
    <property type="match status" value="1"/>
</dbReference>
<protein>
    <submittedName>
        <fullName evidence="2">Uncharacterized protein</fullName>
    </submittedName>
</protein>
<dbReference type="PROSITE" id="PS50088">
    <property type="entry name" value="ANK_REPEAT"/>
    <property type="match status" value="2"/>
</dbReference>
<gene>
    <name evidence="2" type="ORF">TBRA_LOCUS15815</name>
</gene>
<dbReference type="EMBL" id="CADCXV010001416">
    <property type="protein sequence ID" value="CAB0044227.1"/>
    <property type="molecule type" value="Genomic_DNA"/>
</dbReference>
<dbReference type="Gene3D" id="1.25.40.20">
    <property type="entry name" value="Ankyrin repeat-containing domain"/>
    <property type="match status" value="1"/>
</dbReference>
<dbReference type="InterPro" id="IPR052391">
    <property type="entry name" value="E3_Ligase-Neurotoxin"/>
</dbReference>
<feature type="repeat" description="ANK" evidence="1">
    <location>
        <begin position="197"/>
        <end position="229"/>
    </location>
</feature>